<feature type="chain" id="PRO_5017978674" description="DUF4369 domain-containing protein" evidence="1">
    <location>
        <begin position="21"/>
        <end position="215"/>
    </location>
</feature>
<feature type="signal peptide" evidence="1">
    <location>
        <begin position="1"/>
        <end position="20"/>
    </location>
</feature>
<keyword evidence="1" id="KW-0732">Signal</keyword>
<accession>A0A3G2SZ14</accession>
<evidence type="ECO:0000313" key="2">
    <source>
        <dbReference type="EMBL" id="AYO53098.1"/>
    </source>
</evidence>
<reference evidence="2 3" key="1">
    <citation type="submission" date="2018-10" db="EMBL/GenBank/DDBJ databases">
        <title>The complete genome of Acinetobacter wuhouensis strain WCHAW010062.</title>
        <authorList>
            <person name="Hu Y."/>
            <person name="Long H."/>
            <person name="Feng Y."/>
            <person name="Zong Z."/>
        </authorList>
    </citation>
    <scope>NUCLEOTIDE SEQUENCE [LARGE SCALE GENOMIC DNA]</scope>
    <source>
        <strain evidence="2 3">WCHAW010062</strain>
    </source>
</reference>
<gene>
    <name evidence="2" type="ORF">CDG68_05195</name>
</gene>
<evidence type="ECO:0000256" key="1">
    <source>
        <dbReference type="SAM" id="SignalP"/>
    </source>
</evidence>
<dbReference type="Proteomes" id="UP000279962">
    <property type="component" value="Chromosome"/>
</dbReference>
<evidence type="ECO:0000313" key="3">
    <source>
        <dbReference type="Proteomes" id="UP000279962"/>
    </source>
</evidence>
<name>A0A3G2SZ14_9GAMM</name>
<dbReference type="AlphaFoldDB" id="A0A3G2SZ14"/>
<sequence>MKIFKLVLILLMFGTVAAHAKTLSINQQRFEIKTTHGETDEGFEQDNLELYRGDKKLLTHTQRLSTGDCSILTIELGDYEVKNNQLTFYSYWAAGDRQGLWTFPYGVRKQVYLVDSKGMVKLISAVVYVEDTISNPLETNPDQDYLQFLTIQPKSPKDKLALNNYIQQMQTRYKARFVHGQERTQLIKEVKSKLASQIAVETKGWKEDFGQNVRL</sequence>
<organism evidence="2 3">
    <name type="scientific">Acinetobacter wuhouensis</name>
    <dbReference type="NCBI Taxonomy" id="1879050"/>
    <lineage>
        <taxon>Bacteria</taxon>
        <taxon>Pseudomonadati</taxon>
        <taxon>Pseudomonadota</taxon>
        <taxon>Gammaproteobacteria</taxon>
        <taxon>Moraxellales</taxon>
        <taxon>Moraxellaceae</taxon>
        <taxon>Acinetobacter</taxon>
    </lineage>
</organism>
<protein>
    <recommendedName>
        <fullName evidence="4">DUF4369 domain-containing protein</fullName>
    </recommendedName>
</protein>
<proteinExistence type="predicted"/>
<dbReference type="RefSeq" id="WP_087552198.1">
    <property type="nucleotide sequence ID" value="NZ_CP033133.1"/>
</dbReference>
<dbReference type="EMBL" id="CP033133">
    <property type="protein sequence ID" value="AYO53098.1"/>
    <property type="molecule type" value="Genomic_DNA"/>
</dbReference>
<evidence type="ECO:0008006" key="4">
    <source>
        <dbReference type="Google" id="ProtNLM"/>
    </source>
</evidence>